<keyword evidence="2" id="KW-1185">Reference proteome</keyword>
<gene>
    <name evidence="1" type="ORF">CDAR_57351</name>
</gene>
<protein>
    <recommendedName>
        <fullName evidence="3">Maturase K</fullName>
    </recommendedName>
</protein>
<proteinExistence type="predicted"/>
<sequence length="130" mass="15207">MLTDNISSPLIPVDHKRKLLFCTIFNQAYHYLLQYVWDDQSLSRNENCAFGQRHARIRPRKYAPRVRGKLPEYRHLNSGTLNRSRLECLRRGSEILSDNDRSPFSPTSSTQRPERGFLLFGSSTSARIYF</sequence>
<name>A0AAV4TNW3_9ARAC</name>
<dbReference type="AlphaFoldDB" id="A0AAV4TNW3"/>
<evidence type="ECO:0008006" key="3">
    <source>
        <dbReference type="Google" id="ProtNLM"/>
    </source>
</evidence>
<comment type="caution">
    <text evidence="1">The sequence shown here is derived from an EMBL/GenBank/DDBJ whole genome shotgun (WGS) entry which is preliminary data.</text>
</comment>
<evidence type="ECO:0000313" key="2">
    <source>
        <dbReference type="Proteomes" id="UP001054837"/>
    </source>
</evidence>
<evidence type="ECO:0000313" key="1">
    <source>
        <dbReference type="EMBL" id="GIY47017.1"/>
    </source>
</evidence>
<reference evidence="1 2" key="1">
    <citation type="submission" date="2021-06" db="EMBL/GenBank/DDBJ databases">
        <title>Caerostris darwini draft genome.</title>
        <authorList>
            <person name="Kono N."/>
            <person name="Arakawa K."/>
        </authorList>
    </citation>
    <scope>NUCLEOTIDE SEQUENCE [LARGE SCALE GENOMIC DNA]</scope>
</reference>
<dbReference type="Proteomes" id="UP001054837">
    <property type="component" value="Unassembled WGS sequence"/>
</dbReference>
<dbReference type="EMBL" id="BPLQ01009857">
    <property type="protein sequence ID" value="GIY47017.1"/>
    <property type="molecule type" value="Genomic_DNA"/>
</dbReference>
<organism evidence="1 2">
    <name type="scientific">Caerostris darwini</name>
    <dbReference type="NCBI Taxonomy" id="1538125"/>
    <lineage>
        <taxon>Eukaryota</taxon>
        <taxon>Metazoa</taxon>
        <taxon>Ecdysozoa</taxon>
        <taxon>Arthropoda</taxon>
        <taxon>Chelicerata</taxon>
        <taxon>Arachnida</taxon>
        <taxon>Araneae</taxon>
        <taxon>Araneomorphae</taxon>
        <taxon>Entelegynae</taxon>
        <taxon>Araneoidea</taxon>
        <taxon>Araneidae</taxon>
        <taxon>Caerostris</taxon>
    </lineage>
</organism>
<accession>A0AAV4TNW3</accession>